<dbReference type="PANTHER" id="PTHR34853:SF5">
    <property type="entry name" value="LIP-DOMAIN-CONTAINING PROTEIN-RELATED"/>
    <property type="match status" value="1"/>
</dbReference>
<keyword evidence="3" id="KW-0378">Hydrolase</keyword>
<dbReference type="GO" id="GO:0004806">
    <property type="term" value="F:triacylglycerol lipase activity"/>
    <property type="evidence" value="ECO:0007669"/>
    <property type="project" value="UniProtKB-UniRule"/>
</dbReference>
<dbReference type="InterPro" id="IPR005152">
    <property type="entry name" value="Lipase_secreted"/>
</dbReference>
<keyword evidence="4" id="KW-0442">Lipid degradation</keyword>
<dbReference type="Pfam" id="PF03583">
    <property type="entry name" value="LIP"/>
    <property type="match status" value="1"/>
</dbReference>
<dbReference type="AlphaFoldDB" id="A0AAF0EWV1"/>
<protein>
    <recommendedName>
        <fullName evidence="2">triacylglycerol lipase</fullName>
        <ecNumber evidence="2">3.1.1.3</ecNumber>
    </recommendedName>
</protein>
<keyword evidence="10" id="KW-0732">Signal</keyword>
<dbReference type="EMBL" id="CP119877">
    <property type="protein sequence ID" value="WFD34148.1"/>
    <property type="molecule type" value="Genomic_DNA"/>
</dbReference>
<comment type="similarity">
    <text evidence="7">Belongs to the AB hydrolase superfamily. Lipase family. Class Lip subfamily.</text>
</comment>
<dbReference type="GO" id="GO:0016042">
    <property type="term" value="P:lipid catabolic process"/>
    <property type="evidence" value="ECO:0007669"/>
    <property type="project" value="UniProtKB-UniRule"/>
</dbReference>
<evidence type="ECO:0000313" key="11">
    <source>
        <dbReference type="EMBL" id="WFD34148.1"/>
    </source>
</evidence>
<proteinExistence type="inferred from homology"/>
<sequence length="464" mass="50176">MRLLSLTAALLTVVAALPRARPLNRRGSEPLPPTVDPFYVPPANWLDAKPGDVLKWRTITPGFTQLNHMNVDKAYQILYRSNGINNDVPMTTVTTVLVPHNAHKNSLVLMMPYQDSNYIGCSPSYIIQQGAPIQNNSIQSLEQLLWTSVLNDGWIMSIPDHEGPNASFAVGPMAGRASLDAARATLNFDKLGLAQNSPIVGTGYSGGAIAAGWAAQLHSTYAKELNVAGWALGGTPSNMSELTYTLDGGLFSGFAVAGLAGVVNSYSIAQDYIGTVVTHAGNVAMQYTREHCMSDIVINLRNTHVLNKTFATTGSKLLLSDQITPLLNEISMARDKALTPIAPVYMYHALHDEVISFDSANATAHAWCANGAKVHLQSFFGLEMGHITTELLNTPNVLSFIRNRFANKDFGDCSFTSSPDPLWSPDILGAKLTEVFNAVMNFWGFAIGRGDATLKENIQQGKPV</sequence>
<evidence type="ECO:0000313" key="12">
    <source>
        <dbReference type="Proteomes" id="UP001219933"/>
    </source>
</evidence>
<evidence type="ECO:0000256" key="4">
    <source>
        <dbReference type="ARBA" id="ARBA00022963"/>
    </source>
</evidence>
<evidence type="ECO:0000256" key="9">
    <source>
        <dbReference type="ARBA" id="ARBA00048461"/>
    </source>
</evidence>
<evidence type="ECO:0000256" key="7">
    <source>
        <dbReference type="ARBA" id="ARBA00043986"/>
    </source>
</evidence>
<comment type="catalytic activity">
    <reaction evidence="9">
        <text>a monoacylglycerol + H2O = glycerol + a fatty acid + H(+)</text>
        <dbReference type="Rhea" id="RHEA:15245"/>
        <dbReference type="ChEBI" id="CHEBI:15377"/>
        <dbReference type="ChEBI" id="CHEBI:15378"/>
        <dbReference type="ChEBI" id="CHEBI:17408"/>
        <dbReference type="ChEBI" id="CHEBI:17754"/>
        <dbReference type="ChEBI" id="CHEBI:28868"/>
    </reaction>
</comment>
<evidence type="ECO:0000256" key="3">
    <source>
        <dbReference type="ARBA" id="ARBA00022801"/>
    </source>
</evidence>
<evidence type="ECO:0000256" key="2">
    <source>
        <dbReference type="ARBA" id="ARBA00013279"/>
    </source>
</evidence>
<keyword evidence="5" id="KW-0843">Virulence</keyword>
<feature type="chain" id="PRO_5041785617" description="triacylglycerol lipase" evidence="10">
    <location>
        <begin position="17"/>
        <end position="464"/>
    </location>
</feature>
<name>A0AAF0EWV1_9BASI</name>
<evidence type="ECO:0000256" key="8">
    <source>
        <dbReference type="ARBA" id="ARBA00047591"/>
    </source>
</evidence>
<evidence type="ECO:0000256" key="5">
    <source>
        <dbReference type="ARBA" id="ARBA00023026"/>
    </source>
</evidence>
<reference evidence="11" key="1">
    <citation type="submission" date="2023-03" db="EMBL/GenBank/DDBJ databases">
        <title>Mating type loci evolution in Malassezia.</title>
        <authorList>
            <person name="Coelho M.A."/>
        </authorList>
    </citation>
    <scope>NUCLEOTIDE SEQUENCE</scope>
    <source>
        <strain evidence="11">CBS 11721</strain>
    </source>
</reference>
<keyword evidence="6" id="KW-0443">Lipid metabolism</keyword>
<accession>A0AAF0EWV1</accession>
<feature type="signal peptide" evidence="10">
    <location>
        <begin position="1"/>
        <end position="16"/>
    </location>
</feature>
<comment type="catalytic activity">
    <reaction evidence="8">
        <text>a diacylglycerol + H2O = a monoacylglycerol + a fatty acid + H(+)</text>
        <dbReference type="Rhea" id="RHEA:32731"/>
        <dbReference type="ChEBI" id="CHEBI:15377"/>
        <dbReference type="ChEBI" id="CHEBI:15378"/>
        <dbReference type="ChEBI" id="CHEBI:17408"/>
        <dbReference type="ChEBI" id="CHEBI:18035"/>
        <dbReference type="ChEBI" id="CHEBI:28868"/>
    </reaction>
</comment>
<dbReference type="InterPro" id="IPR029058">
    <property type="entry name" value="AB_hydrolase_fold"/>
</dbReference>
<gene>
    <name evidence="11" type="ORF">MCUN1_000984</name>
</gene>
<evidence type="ECO:0000256" key="10">
    <source>
        <dbReference type="PIRNR" id="PIRNR029171"/>
    </source>
</evidence>
<evidence type="ECO:0000256" key="1">
    <source>
        <dbReference type="ARBA" id="ARBA00001024"/>
    </source>
</evidence>
<dbReference type="PANTHER" id="PTHR34853">
    <property type="match status" value="1"/>
</dbReference>
<dbReference type="Gene3D" id="1.10.260.130">
    <property type="match status" value="1"/>
</dbReference>
<keyword evidence="12" id="KW-1185">Reference proteome</keyword>
<evidence type="ECO:0000256" key="6">
    <source>
        <dbReference type="ARBA" id="ARBA00023098"/>
    </source>
</evidence>
<dbReference type="SUPFAM" id="SSF53474">
    <property type="entry name" value="alpha/beta-Hydrolases"/>
    <property type="match status" value="1"/>
</dbReference>
<comment type="catalytic activity">
    <reaction evidence="1">
        <text>a triacylglycerol + H2O = a diacylglycerol + a fatty acid + H(+)</text>
        <dbReference type="Rhea" id="RHEA:12044"/>
        <dbReference type="ChEBI" id="CHEBI:15377"/>
        <dbReference type="ChEBI" id="CHEBI:15378"/>
        <dbReference type="ChEBI" id="CHEBI:17855"/>
        <dbReference type="ChEBI" id="CHEBI:18035"/>
        <dbReference type="ChEBI" id="CHEBI:28868"/>
        <dbReference type="EC" id="3.1.1.3"/>
    </reaction>
</comment>
<dbReference type="Proteomes" id="UP001219933">
    <property type="component" value="Chromosome 1"/>
</dbReference>
<organism evidence="11 12">
    <name type="scientific">Malassezia cuniculi</name>
    <dbReference type="NCBI Taxonomy" id="948313"/>
    <lineage>
        <taxon>Eukaryota</taxon>
        <taxon>Fungi</taxon>
        <taxon>Dikarya</taxon>
        <taxon>Basidiomycota</taxon>
        <taxon>Ustilaginomycotina</taxon>
        <taxon>Malasseziomycetes</taxon>
        <taxon>Malasseziales</taxon>
        <taxon>Malasseziaceae</taxon>
        <taxon>Malassezia</taxon>
    </lineage>
</organism>
<dbReference type="EC" id="3.1.1.3" evidence="2"/>
<dbReference type="Gene3D" id="3.40.50.1820">
    <property type="entry name" value="alpha/beta hydrolase"/>
    <property type="match status" value="1"/>
</dbReference>
<dbReference type="PIRSF" id="PIRSF029171">
    <property type="entry name" value="Esterase_LipA"/>
    <property type="match status" value="1"/>
</dbReference>